<dbReference type="InterPro" id="IPR037257">
    <property type="entry name" value="T2SS_E_N_sf"/>
</dbReference>
<dbReference type="AlphaFoldDB" id="A0A915XGP8"/>
<feature type="transmembrane region" description="Helical" evidence="1">
    <location>
        <begin position="115"/>
        <end position="135"/>
    </location>
</feature>
<gene>
    <name evidence="3" type="ORF">GF1_00750</name>
</gene>
<dbReference type="Gene3D" id="3.30.300.160">
    <property type="entry name" value="Type II secretion system, protein E, N-terminal domain"/>
    <property type="match status" value="1"/>
</dbReference>
<dbReference type="SUPFAM" id="SSF160246">
    <property type="entry name" value="EspE N-terminal domain-like"/>
    <property type="match status" value="1"/>
</dbReference>
<evidence type="ECO:0000313" key="3">
    <source>
        <dbReference type="EMBL" id="BCO07699.1"/>
    </source>
</evidence>
<protein>
    <recommendedName>
        <fullName evidence="2">Type II secretion system protein GspE N-terminal domain-containing protein</fullName>
    </recommendedName>
</protein>
<reference evidence="3" key="1">
    <citation type="submission" date="2020-12" db="EMBL/GenBank/DDBJ databases">
        <title>Desulfobium dissulfuricans gen. nov., sp. nov., a novel mesophilic, sulfate-reducing bacterium isolated from a deep-sea hydrothermal vent.</title>
        <authorList>
            <person name="Hashimoto Y."/>
            <person name="Tame A."/>
            <person name="Sawayama S."/>
            <person name="Miyazaki J."/>
            <person name="Takai K."/>
            <person name="Nakagawa S."/>
        </authorList>
    </citation>
    <scope>NUCLEOTIDE SEQUENCE</scope>
    <source>
        <strain evidence="3">GF1</strain>
    </source>
</reference>
<evidence type="ECO:0000313" key="4">
    <source>
        <dbReference type="Proteomes" id="UP001063350"/>
    </source>
</evidence>
<dbReference type="RefSeq" id="WP_267927648.1">
    <property type="nucleotide sequence ID" value="NZ_AP024233.1"/>
</dbReference>
<dbReference type="InterPro" id="IPR007831">
    <property type="entry name" value="T2SS_GspE_N"/>
</dbReference>
<evidence type="ECO:0000256" key="1">
    <source>
        <dbReference type="SAM" id="Phobius"/>
    </source>
</evidence>
<keyword evidence="1" id="KW-0812">Transmembrane</keyword>
<keyword evidence="1" id="KW-1133">Transmembrane helix</keyword>
<evidence type="ECO:0000259" key="2">
    <source>
        <dbReference type="Pfam" id="PF05157"/>
    </source>
</evidence>
<feature type="domain" description="Type II secretion system protein GspE N-terminal" evidence="2">
    <location>
        <begin position="29"/>
        <end position="98"/>
    </location>
</feature>
<organism evidence="3 4">
    <name type="scientific">Desulfolithobacter dissulfuricans</name>
    <dbReference type="NCBI Taxonomy" id="2795293"/>
    <lineage>
        <taxon>Bacteria</taxon>
        <taxon>Pseudomonadati</taxon>
        <taxon>Thermodesulfobacteriota</taxon>
        <taxon>Desulfobulbia</taxon>
        <taxon>Desulfobulbales</taxon>
        <taxon>Desulfobulbaceae</taxon>
        <taxon>Desulfolithobacter</taxon>
    </lineage>
</organism>
<dbReference type="Proteomes" id="UP001063350">
    <property type="component" value="Chromosome"/>
</dbReference>
<accession>A0A915XGP8</accession>
<dbReference type="Pfam" id="PF05157">
    <property type="entry name" value="MshEN"/>
    <property type="match status" value="1"/>
</dbReference>
<keyword evidence="4" id="KW-1185">Reference proteome</keyword>
<proteinExistence type="predicted"/>
<sequence>MNIISEEQLHSALARQLGLDIVRVKEEFSPEVKKILPRHICRKYNAIPLSTGEHNTLKIAMIDPSDSEAVSTIEKYTGKVLEPVLASHSDIESSITKLIPWSIRDLFNNRTSTRIAGLLATAALILVIVLVQQYYNDKTREEYGNITRTDTATSYENHELILKFADNGKASLLGHGAYSSGYYSITFDSLDLLKQFIERKKDDFSGKQLSWLQWAMAEQQQPR</sequence>
<dbReference type="KEGG" id="ddu:GF1_00750"/>
<name>A0A915XGP8_9BACT</name>
<dbReference type="EMBL" id="AP024233">
    <property type="protein sequence ID" value="BCO07699.1"/>
    <property type="molecule type" value="Genomic_DNA"/>
</dbReference>
<keyword evidence="1" id="KW-0472">Membrane</keyword>